<evidence type="ECO:0000313" key="2">
    <source>
        <dbReference type="EMBL" id="KAJ8026484.1"/>
    </source>
</evidence>
<keyword evidence="3" id="KW-1185">Reference proteome</keyword>
<accession>A0A9Q0YQ98</accession>
<sequence>MAAQSKLIKFLKRCCCCCCDGNSDDTEANRGPNKSKQVKKETRKNSKKLRQERRERRAVKKSRHSIDEQSVGFPTDDVDMKESANLDCNNNIKIRRHLQPSASFPNLKDTKKRLLPLWNPRSMPDMLRSSKTSFLTTPNVRPTALPDNQPSLHLTSASFPNMKQVKKCLSPLWKSRSMPDLLRSSKRVSLTTSNLTPAAFSDYQPSLHLSCRLHSVVSLNGIQDTVEPFTSSCLSSWEELEIPPSSLSESFYDCSVSASSTSFLGNWEIISMNDILDGISPSLSSSSSTSSSFSLLEEDSTQRLETYSPSRKITSVSSSVSLSTEVNCPHSVQGAYEDHAISDELPPPIVPKMRKFYYELWPQNPWLSSKYNGFPEEKKLKPHERDDYWTTDRDGDPLRKTENVHFTWCDAIGTVMVVRDHQDRQLSHDAPPPCSEEYIHQTQSKVNIQKKDMESINWSAEDKISKDDDSDASEEKKKLCLLSSAPICSAETSTRGANVAEVKSSRKALLQQASGEDVLSEQPLNNLDVILSSIPTFPVNLLRFNTNCRNHVSCYKYQQCSAARIYDIEPTTILKFHHSGHVFTECLSQFITDSASFDNNSCAISHTLLVVTFYLFGLQSGDLLDSHNLQSTSVKKWLWKTIYVGNALHRSLFKRCEYIPATEAFKAVRDCFHLNSLAWRGKQGDSGIVSRRLSKQPSNLFLDIVNPYNLVSSLAFHTTQLDPTEGEAILYTINRNFFLLVPTFDNHVVLMDIHPHLTLESGAVILFCPKNTHSIQDMLNEFYLKTIKPFYSYSLGLANIICCPTNDDTRLIPRSLEEWISGI</sequence>
<evidence type="ECO:0000313" key="3">
    <source>
        <dbReference type="Proteomes" id="UP001152320"/>
    </source>
</evidence>
<organism evidence="2 3">
    <name type="scientific">Holothuria leucospilota</name>
    <name type="common">Black long sea cucumber</name>
    <name type="synonym">Mertensiothuria leucospilota</name>
    <dbReference type="NCBI Taxonomy" id="206669"/>
    <lineage>
        <taxon>Eukaryota</taxon>
        <taxon>Metazoa</taxon>
        <taxon>Echinodermata</taxon>
        <taxon>Eleutherozoa</taxon>
        <taxon>Echinozoa</taxon>
        <taxon>Holothuroidea</taxon>
        <taxon>Aspidochirotacea</taxon>
        <taxon>Aspidochirotida</taxon>
        <taxon>Holothuriidae</taxon>
        <taxon>Holothuria</taxon>
    </lineage>
</organism>
<evidence type="ECO:0000256" key="1">
    <source>
        <dbReference type="SAM" id="MobiDB-lite"/>
    </source>
</evidence>
<comment type="caution">
    <text evidence="2">The sequence shown here is derived from an EMBL/GenBank/DDBJ whole genome shotgun (WGS) entry which is preliminary data.</text>
</comment>
<name>A0A9Q0YQ98_HOLLE</name>
<reference evidence="2" key="1">
    <citation type="submission" date="2021-10" db="EMBL/GenBank/DDBJ databases">
        <title>Tropical sea cucumber genome reveals ecological adaptation and Cuvierian tubules defense mechanism.</title>
        <authorList>
            <person name="Chen T."/>
        </authorList>
    </citation>
    <scope>NUCLEOTIDE SEQUENCE</scope>
    <source>
        <strain evidence="2">Nanhai2018</strain>
        <tissue evidence="2">Muscle</tissue>
    </source>
</reference>
<gene>
    <name evidence="2" type="ORF">HOLleu_31313</name>
</gene>
<feature type="region of interest" description="Disordered" evidence="1">
    <location>
        <begin position="26"/>
        <end position="78"/>
    </location>
</feature>
<dbReference type="Proteomes" id="UP001152320">
    <property type="component" value="Chromosome 16"/>
</dbReference>
<protein>
    <submittedName>
        <fullName evidence="2">Uncharacterized protein</fullName>
    </submittedName>
</protein>
<dbReference type="AlphaFoldDB" id="A0A9Q0YQ98"/>
<feature type="compositionally biased region" description="Basic residues" evidence="1">
    <location>
        <begin position="45"/>
        <end position="63"/>
    </location>
</feature>
<proteinExistence type="predicted"/>
<dbReference type="EMBL" id="JAIZAY010000016">
    <property type="protein sequence ID" value="KAJ8026484.1"/>
    <property type="molecule type" value="Genomic_DNA"/>
</dbReference>